<dbReference type="FunFam" id="3.40.50.300:FF:000006">
    <property type="entry name" value="DNA-binding transcriptional regulator NtrC"/>
    <property type="match status" value="1"/>
</dbReference>
<dbReference type="InterPro" id="IPR058031">
    <property type="entry name" value="AAA_lid_NorR"/>
</dbReference>
<dbReference type="GO" id="GO:0000160">
    <property type="term" value="P:phosphorelay signal transduction system"/>
    <property type="evidence" value="ECO:0007669"/>
    <property type="project" value="UniProtKB-KW"/>
</dbReference>
<dbReference type="PRINTS" id="PR01590">
    <property type="entry name" value="HTHFIS"/>
</dbReference>
<keyword evidence="6" id="KW-0902">Two-component regulatory system</keyword>
<dbReference type="PROSITE" id="PS00675">
    <property type="entry name" value="SIGMA54_INTERACT_1"/>
    <property type="match status" value="1"/>
</dbReference>
<dbReference type="Pfam" id="PF02954">
    <property type="entry name" value="HTH_8"/>
    <property type="match status" value="1"/>
</dbReference>
<evidence type="ECO:0000256" key="1">
    <source>
        <dbReference type="ARBA" id="ARBA00002167"/>
    </source>
</evidence>
<dbReference type="RefSeq" id="WP_233352285.1">
    <property type="nucleotide sequence ID" value="NZ_UXAW01000091.1"/>
</dbReference>
<evidence type="ECO:0000256" key="6">
    <source>
        <dbReference type="ARBA" id="ARBA00023012"/>
    </source>
</evidence>
<dbReference type="EMBL" id="UXAW01000091">
    <property type="protein sequence ID" value="VDC32247.1"/>
    <property type="molecule type" value="Genomic_DNA"/>
</dbReference>
<dbReference type="SUPFAM" id="SSF52540">
    <property type="entry name" value="P-loop containing nucleoside triphosphate hydrolases"/>
    <property type="match status" value="1"/>
</dbReference>
<proteinExistence type="predicted"/>
<evidence type="ECO:0000256" key="5">
    <source>
        <dbReference type="ARBA" id="ARBA00022840"/>
    </source>
</evidence>
<dbReference type="Pfam" id="PF00158">
    <property type="entry name" value="Sigma54_activat"/>
    <property type="match status" value="1"/>
</dbReference>
<evidence type="ECO:0000256" key="10">
    <source>
        <dbReference type="ARBA" id="ARBA00023163"/>
    </source>
</evidence>
<dbReference type="InterPro" id="IPR029016">
    <property type="entry name" value="GAF-like_dom_sf"/>
</dbReference>
<keyword evidence="10" id="KW-0804">Transcription</keyword>
<gene>
    <name evidence="12" type="primary">acoR_2</name>
    <name evidence="12" type="ORF">XINFAN_03340</name>
</gene>
<dbReference type="Pfam" id="PF01590">
    <property type="entry name" value="GAF"/>
    <property type="match status" value="1"/>
</dbReference>
<name>A0A3P5XC84_9RHOB</name>
<dbReference type="GO" id="GO:0006355">
    <property type="term" value="P:regulation of DNA-templated transcription"/>
    <property type="evidence" value="ECO:0007669"/>
    <property type="project" value="InterPro"/>
</dbReference>
<evidence type="ECO:0000256" key="7">
    <source>
        <dbReference type="ARBA" id="ARBA00023015"/>
    </source>
</evidence>
<dbReference type="InterPro" id="IPR003593">
    <property type="entry name" value="AAA+_ATPase"/>
</dbReference>
<keyword evidence="9" id="KW-0010">Activator</keyword>
<keyword evidence="5" id="KW-0067">ATP-binding</keyword>
<protein>
    <recommendedName>
        <fullName evidence="3">Nif-specific regulatory protein</fullName>
    </recommendedName>
</protein>
<dbReference type="Gene3D" id="3.30.450.40">
    <property type="match status" value="1"/>
</dbReference>
<dbReference type="InterPro" id="IPR003018">
    <property type="entry name" value="GAF"/>
</dbReference>
<evidence type="ECO:0000256" key="3">
    <source>
        <dbReference type="ARBA" id="ARBA00015308"/>
    </source>
</evidence>
<dbReference type="CDD" id="cd00009">
    <property type="entry name" value="AAA"/>
    <property type="match status" value="1"/>
</dbReference>
<keyword evidence="7" id="KW-0805">Transcription regulation</keyword>
<dbReference type="SMART" id="SM00382">
    <property type="entry name" value="AAA"/>
    <property type="match status" value="1"/>
</dbReference>
<organism evidence="12 13">
    <name type="scientific">Pseudogemmobacter humi</name>
    <dbReference type="NCBI Taxonomy" id="2483812"/>
    <lineage>
        <taxon>Bacteria</taxon>
        <taxon>Pseudomonadati</taxon>
        <taxon>Pseudomonadota</taxon>
        <taxon>Alphaproteobacteria</taxon>
        <taxon>Rhodobacterales</taxon>
        <taxon>Paracoccaceae</taxon>
        <taxon>Pseudogemmobacter</taxon>
    </lineage>
</organism>
<evidence type="ECO:0000259" key="11">
    <source>
        <dbReference type="PROSITE" id="PS50045"/>
    </source>
</evidence>
<reference evidence="12 13" key="1">
    <citation type="submission" date="2018-11" db="EMBL/GenBank/DDBJ databases">
        <authorList>
            <person name="Criscuolo A."/>
        </authorList>
    </citation>
    <scope>NUCLEOTIDE SEQUENCE [LARGE SCALE GENOMIC DNA]</scope>
    <source>
        <strain evidence="12">ACIP111625</strain>
    </source>
</reference>
<dbReference type="InterPro" id="IPR002197">
    <property type="entry name" value="HTH_Fis"/>
</dbReference>
<dbReference type="AlphaFoldDB" id="A0A3P5XC84"/>
<dbReference type="Proteomes" id="UP000277498">
    <property type="component" value="Unassembled WGS sequence"/>
</dbReference>
<keyword evidence="4" id="KW-0547">Nucleotide-binding</keyword>
<dbReference type="GO" id="GO:0005524">
    <property type="term" value="F:ATP binding"/>
    <property type="evidence" value="ECO:0007669"/>
    <property type="project" value="UniProtKB-KW"/>
</dbReference>
<evidence type="ECO:0000256" key="4">
    <source>
        <dbReference type="ARBA" id="ARBA00022741"/>
    </source>
</evidence>
<evidence type="ECO:0000256" key="2">
    <source>
        <dbReference type="ARBA" id="ARBA00011135"/>
    </source>
</evidence>
<dbReference type="PANTHER" id="PTHR32071:SF81">
    <property type="entry name" value="PROPIONATE CATABOLISM OPERON REGULATORY PROTEIN"/>
    <property type="match status" value="1"/>
</dbReference>
<accession>A0A3P5XC84</accession>
<keyword evidence="8" id="KW-0238">DNA-binding</keyword>
<evidence type="ECO:0000313" key="12">
    <source>
        <dbReference type="EMBL" id="VDC32247.1"/>
    </source>
</evidence>
<evidence type="ECO:0000256" key="9">
    <source>
        <dbReference type="ARBA" id="ARBA00023159"/>
    </source>
</evidence>
<evidence type="ECO:0000313" key="13">
    <source>
        <dbReference type="Proteomes" id="UP000277498"/>
    </source>
</evidence>
<dbReference type="InterPro" id="IPR009057">
    <property type="entry name" value="Homeodomain-like_sf"/>
</dbReference>
<dbReference type="PROSITE" id="PS50045">
    <property type="entry name" value="SIGMA54_INTERACT_4"/>
    <property type="match status" value="1"/>
</dbReference>
<sequence length="675" mass="74267">MTDPLSGFHTRTGMFDDWLDQRATMRAWEDFLTYRDIEQSRTSGVRREILESWSRSLASGIDATAELAPLDETEDLLEDARRKNADLHDAARGPFAKIGPLLSEANALLILTDAEGLVLEQIGDLRTHNAARSIHLIKGGKWDEAAIGTNGIGTAIRSGRPTLVHASEHFCQGIKAWTCAAAPVRDPVDQRIIGAVDLSGPPSIFRPHNVAMIASVAREIEAALAERQEMRRTRLLEAFLDNGPARGSRDSVLILDRIGRVMYHRLPSDAPRDQLAQKLSLGQQFIPLSGSMSDQDIARAIPPNMHPSGISRLFLDGEFSGAALVLPPRAPVRSAPAVPAEPFRIPPRAGAERDELLMIGQGPKFTAAVDLARRTAAAGSAVLIQGETGVGKELFARLIHTSAAHKGRAPFVTVNCGAISAELFGSELFGHAPGAFTGATREGKPGKFEQADGGVLCLDEIGEMPLELQPYLLRVLEQRAIYRIGCSKRRQVNVQLVAMTNRDLREEVEAGRFRRDLYYRIGAMTIEVPPLRERPCDIPDLADHFNRMVATRLQREPLTLSEEAASLMARYDWPGNVREMRNLFERLHLMVQDTMVSAEDLPANFRTGPQEAPAPAAEGAEAAVPANLTDMEEQAIRRTLITEEGNLTRVAHVLGISRPTLYRKLKTYGIRRTYE</sequence>
<dbReference type="GO" id="GO:0043565">
    <property type="term" value="F:sequence-specific DNA binding"/>
    <property type="evidence" value="ECO:0007669"/>
    <property type="project" value="InterPro"/>
</dbReference>
<keyword evidence="13" id="KW-1185">Reference proteome</keyword>
<dbReference type="Gene3D" id="1.10.8.60">
    <property type="match status" value="1"/>
</dbReference>
<dbReference type="Gene3D" id="3.40.50.300">
    <property type="entry name" value="P-loop containing nucleotide triphosphate hydrolases"/>
    <property type="match status" value="1"/>
</dbReference>
<comment type="function">
    <text evidence="1">Required for activation of most nif operons, which are directly involved in nitrogen fixation.</text>
</comment>
<dbReference type="Pfam" id="PF25601">
    <property type="entry name" value="AAA_lid_14"/>
    <property type="match status" value="1"/>
</dbReference>
<dbReference type="InterPro" id="IPR027417">
    <property type="entry name" value="P-loop_NTPase"/>
</dbReference>
<comment type="subunit">
    <text evidence="2">Interacts with sigma-54.</text>
</comment>
<dbReference type="InterPro" id="IPR025662">
    <property type="entry name" value="Sigma_54_int_dom_ATP-bd_1"/>
</dbReference>
<dbReference type="PANTHER" id="PTHR32071">
    <property type="entry name" value="TRANSCRIPTIONAL REGULATORY PROTEIN"/>
    <property type="match status" value="1"/>
</dbReference>
<feature type="domain" description="Sigma-54 factor interaction" evidence="11">
    <location>
        <begin position="358"/>
        <end position="589"/>
    </location>
</feature>
<dbReference type="InterPro" id="IPR002078">
    <property type="entry name" value="Sigma_54_int"/>
</dbReference>
<dbReference type="SUPFAM" id="SSF46689">
    <property type="entry name" value="Homeodomain-like"/>
    <property type="match status" value="1"/>
</dbReference>
<evidence type="ECO:0000256" key="8">
    <source>
        <dbReference type="ARBA" id="ARBA00023125"/>
    </source>
</evidence>
<dbReference type="Gene3D" id="1.10.10.60">
    <property type="entry name" value="Homeodomain-like"/>
    <property type="match status" value="1"/>
</dbReference>